<dbReference type="SUPFAM" id="SSF53756">
    <property type="entry name" value="UDP-Glycosyltransferase/glycogen phosphorylase"/>
    <property type="match status" value="1"/>
</dbReference>
<dbReference type="RefSeq" id="WP_091582179.1">
    <property type="nucleotide sequence ID" value="NZ_FMXM01000015.1"/>
</dbReference>
<dbReference type="AlphaFoldDB" id="A0A1G5Z8V1"/>
<gene>
    <name evidence="1" type="ORF">SAMN02927914_04430</name>
</gene>
<sequence>MASILMIIEARIATTYLLEQIMGACRAHGVDHKVKFLNELQVDDITTDIIPMFVRCADPQVLSWAQLLADANRSYVYYIDDNFWRIIGDNPLAAYYRHPIVRKSLEFAVSHAETVIVNSPELARFVSRFNTRVAVLPTFFDFSLIEGVSPSFTEEIRIGFAGSPSRVDDLDLISPLIEPVLERFPKTVFEFAGVLPRGVETGSRVRFFPHTGDYDTYIKFQASRNWAIGLAPLIDHEANRSKTDNKYREYGACRIAGIYSNIPPYRNVVKGSVTGFLVENTTESWLDKISAMIESPEVRIKLGSGAFYDVKSRYELRLVSGEWANLFTKIDNDRSKNIKPLNKLKFVWNKIWRKMERYNIHLLVIYREGGVCLVARRIVRKILMRV</sequence>
<organism evidence="1 2">
    <name type="scientific">Mesorhizobium qingshengii</name>
    <dbReference type="NCBI Taxonomy" id="1165689"/>
    <lineage>
        <taxon>Bacteria</taxon>
        <taxon>Pseudomonadati</taxon>
        <taxon>Pseudomonadota</taxon>
        <taxon>Alphaproteobacteria</taxon>
        <taxon>Hyphomicrobiales</taxon>
        <taxon>Phyllobacteriaceae</taxon>
        <taxon>Mesorhizobium</taxon>
    </lineage>
</organism>
<dbReference type="Gene3D" id="3.40.50.2000">
    <property type="entry name" value="Glycogen Phosphorylase B"/>
    <property type="match status" value="1"/>
</dbReference>
<evidence type="ECO:0000313" key="1">
    <source>
        <dbReference type="EMBL" id="SDA91057.1"/>
    </source>
</evidence>
<protein>
    <submittedName>
        <fullName evidence="1">Uncharacterized protein</fullName>
    </submittedName>
</protein>
<dbReference type="EMBL" id="FMXM01000015">
    <property type="protein sequence ID" value="SDA91057.1"/>
    <property type="molecule type" value="Genomic_DNA"/>
</dbReference>
<evidence type="ECO:0000313" key="2">
    <source>
        <dbReference type="Proteomes" id="UP000198588"/>
    </source>
</evidence>
<accession>A0A1G5Z8V1</accession>
<dbReference type="OrthoDB" id="9771846at2"/>
<dbReference type="Proteomes" id="UP000198588">
    <property type="component" value="Unassembled WGS sequence"/>
</dbReference>
<reference evidence="1 2" key="1">
    <citation type="submission" date="2016-10" db="EMBL/GenBank/DDBJ databases">
        <authorList>
            <person name="de Groot N.N."/>
        </authorList>
    </citation>
    <scope>NUCLEOTIDE SEQUENCE [LARGE SCALE GENOMIC DNA]</scope>
    <source>
        <strain evidence="1 2">CGMCC 1.12097</strain>
    </source>
</reference>
<name>A0A1G5Z8V1_9HYPH</name>
<dbReference type="STRING" id="1165689.SAMN02927914_04430"/>
<proteinExistence type="predicted"/>